<protein>
    <submittedName>
        <fullName evidence="1">Uncharacterized protein</fullName>
    </submittedName>
</protein>
<sequence length="40" mass="4394">MRPANGATRVAEQRVFLTTDHGEITGIDLLRSGWQPGDRA</sequence>
<accession>A0ABZ1N4Q3</accession>
<organism evidence="1 2">
    <name type="scientific">Nocardia salmonicida</name>
    <dbReference type="NCBI Taxonomy" id="53431"/>
    <lineage>
        <taxon>Bacteria</taxon>
        <taxon>Bacillati</taxon>
        <taxon>Actinomycetota</taxon>
        <taxon>Actinomycetes</taxon>
        <taxon>Mycobacteriales</taxon>
        <taxon>Nocardiaceae</taxon>
        <taxon>Nocardia</taxon>
    </lineage>
</organism>
<gene>
    <name evidence="1" type="ORF">OG308_27165</name>
</gene>
<name>A0ABZ1N4Q3_9NOCA</name>
<reference evidence="1 2" key="1">
    <citation type="submission" date="2022-10" db="EMBL/GenBank/DDBJ databases">
        <title>The complete genomes of actinobacterial strains from the NBC collection.</title>
        <authorList>
            <person name="Joergensen T.S."/>
            <person name="Alvarez Arevalo M."/>
            <person name="Sterndorff E.B."/>
            <person name="Faurdal D."/>
            <person name="Vuksanovic O."/>
            <person name="Mourched A.-S."/>
            <person name="Charusanti P."/>
            <person name="Shaw S."/>
            <person name="Blin K."/>
            <person name="Weber T."/>
        </authorList>
    </citation>
    <scope>NUCLEOTIDE SEQUENCE [LARGE SCALE GENOMIC DNA]</scope>
    <source>
        <strain evidence="1 2">NBC_01413</strain>
    </source>
</reference>
<evidence type="ECO:0000313" key="1">
    <source>
        <dbReference type="EMBL" id="WTY34956.1"/>
    </source>
</evidence>
<keyword evidence="2" id="KW-1185">Reference proteome</keyword>
<dbReference type="Proteomes" id="UP001621418">
    <property type="component" value="Chromosome"/>
</dbReference>
<dbReference type="EMBL" id="CP109527">
    <property type="protein sequence ID" value="WTY34956.1"/>
    <property type="molecule type" value="Genomic_DNA"/>
</dbReference>
<evidence type="ECO:0000313" key="2">
    <source>
        <dbReference type="Proteomes" id="UP001621418"/>
    </source>
</evidence>
<dbReference type="RefSeq" id="WP_405147307.1">
    <property type="nucleotide sequence ID" value="NZ_CP109527.1"/>
</dbReference>
<proteinExistence type="predicted"/>